<dbReference type="RefSeq" id="WP_134535268.1">
    <property type="nucleotide sequence ID" value="NZ_JALGAR010000002.1"/>
</dbReference>
<feature type="transmembrane region" description="Helical" evidence="1">
    <location>
        <begin position="60"/>
        <end position="80"/>
    </location>
</feature>
<proteinExistence type="predicted"/>
<keyword evidence="1" id="KW-0472">Membrane</keyword>
<keyword evidence="1" id="KW-1133">Transmembrane helix</keyword>
<dbReference type="Proteomes" id="UP001165341">
    <property type="component" value="Unassembled WGS sequence"/>
</dbReference>
<protein>
    <submittedName>
        <fullName evidence="2">Uncharacterized protein</fullName>
    </submittedName>
</protein>
<sequence length="85" mass="9300">MERLTTSTIVLLWRISAMTDKIAPRRAGVAIFELEGDAVAEHEPWFGPKKLGGGWGPRTWQGWLIVAVFTIAVVVITVIATTHTG</sequence>
<organism evidence="2 3">
    <name type="scientific">Cryobacterium zhongshanensis</name>
    <dbReference type="NCBI Taxonomy" id="2928153"/>
    <lineage>
        <taxon>Bacteria</taxon>
        <taxon>Bacillati</taxon>
        <taxon>Actinomycetota</taxon>
        <taxon>Actinomycetes</taxon>
        <taxon>Micrococcales</taxon>
        <taxon>Microbacteriaceae</taxon>
        <taxon>Cryobacterium</taxon>
    </lineage>
</organism>
<comment type="caution">
    <text evidence="2">The sequence shown here is derived from an EMBL/GenBank/DDBJ whole genome shotgun (WGS) entry which is preliminary data.</text>
</comment>
<reference evidence="2" key="1">
    <citation type="submission" date="2022-03" db="EMBL/GenBank/DDBJ databases">
        <title>Cryobacterium sp. nov. strain ZS14-85, isolated from Antarctic soil.</title>
        <authorList>
            <person name="Li J."/>
            <person name="Niu G."/>
        </authorList>
    </citation>
    <scope>NUCLEOTIDE SEQUENCE</scope>
    <source>
        <strain evidence="2">ZS14-85</strain>
    </source>
</reference>
<keyword evidence="1" id="KW-0812">Transmembrane</keyword>
<keyword evidence="3" id="KW-1185">Reference proteome</keyword>
<dbReference type="AlphaFoldDB" id="A0AA41QVV7"/>
<name>A0AA41QVV7_9MICO</name>
<gene>
    <name evidence="2" type="ORF">MQH31_10780</name>
</gene>
<accession>A0AA41QVV7</accession>
<evidence type="ECO:0000313" key="2">
    <source>
        <dbReference type="EMBL" id="MCI4658290.1"/>
    </source>
</evidence>
<dbReference type="EMBL" id="JALGAR010000002">
    <property type="protein sequence ID" value="MCI4658290.1"/>
    <property type="molecule type" value="Genomic_DNA"/>
</dbReference>
<evidence type="ECO:0000313" key="3">
    <source>
        <dbReference type="Proteomes" id="UP001165341"/>
    </source>
</evidence>
<evidence type="ECO:0000256" key="1">
    <source>
        <dbReference type="SAM" id="Phobius"/>
    </source>
</evidence>